<keyword evidence="8" id="KW-1185">Reference proteome</keyword>
<dbReference type="SMART" id="SM00155">
    <property type="entry name" value="PLDc"/>
    <property type="match status" value="2"/>
</dbReference>
<comment type="caution">
    <text evidence="7">The sequence shown here is derived from an EMBL/GenBank/DDBJ whole genome shotgun (WGS) entry which is preliminary data.</text>
</comment>
<comment type="subcellular location">
    <subcellularLocation>
        <location evidence="2">Secreted</location>
    </subcellularLocation>
</comment>
<dbReference type="PROSITE" id="PS50035">
    <property type="entry name" value="PLD"/>
    <property type="match status" value="2"/>
</dbReference>
<gene>
    <name evidence="7" type="ORF">FQV27_06120</name>
</gene>
<organism evidence="7 8">
    <name type="scientific">Paracoccus aurantiacus</name>
    <dbReference type="NCBI Taxonomy" id="2599412"/>
    <lineage>
        <taxon>Bacteria</taxon>
        <taxon>Pseudomonadati</taxon>
        <taxon>Pseudomonadota</taxon>
        <taxon>Alphaproteobacteria</taxon>
        <taxon>Rhodobacterales</taxon>
        <taxon>Paracoccaceae</taxon>
        <taxon>Paracoccus</taxon>
    </lineage>
</organism>
<evidence type="ECO:0000256" key="1">
    <source>
        <dbReference type="ARBA" id="ARBA00003145"/>
    </source>
</evidence>
<dbReference type="CDD" id="cd09113">
    <property type="entry name" value="PLDc_ymdC_like_2"/>
    <property type="match status" value="1"/>
</dbReference>
<dbReference type="Gene3D" id="3.30.870.10">
    <property type="entry name" value="Endonuclease Chain A"/>
    <property type="match status" value="2"/>
</dbReference>
<comment type="function">
    <text evidence="1">Could be a virulence factor.</text>
</comment>
<feature type="domain" description="PLD phosphodiesterase" evidence="6">
    <location>
        <begin position="168"/>
        <end position="195"/>
    </location>
</feature>
<evidence type="ECO:0000313" key="8">
    <source>
        <dbReference type="Proteomes" id="UP000321562"/>
    </source>
</evidence>
<dbReference type="GO" id="GO:0005576">
    <property type="term" value="C:extracellular region"/>
    <property type="evidence" value="ECO:0007669"/>
    <property type="project" value="UniProtKB-SubCell"/>
</dbReference>
<evidence type="ECO:0000256" key="5">
    <source>
        <dbReference type="ARBA" id="ARBA00029594"/>
    </source>
</evidence>
<accession>A0A5C6S5I1</accession>
<dbReference type="InterPro" id="IPR025202">
    <property type="entry name" value="PLD-like_dom"/>
</dbReference>
<feature type="domain" description="PLD phosphodiesterase" evidence="6">
    <location>
        <begin position="405"/>
        <end position="432"/>
    </location>
</feature>
<dbReference type="CDD" id="cd09111">
    <property type="entry name" value="PLDc_ymdC_like_1"/>
    <property type="match status" value="1"/>
</dbReference>
<evidence type="ECO:0000256" key="4">
    <source>
        <dbReference type="ARBA" id="ARBA00022525"/>
    </source>
</evidence>
<evidence type="ECO:0000259" key="6">
    <source>
        <dbReference type="PROSITE" id="PS50035"/>
    </source>
</evidence>
<dbReference type="EMBL" id="VOPL01000002">
    <property type="protein sequence ID" value="TXB69693.1"/>
    <property type="molecule type" value="Genomic_DNA"/>
</dbReference>
<reference evidence="7 8" key="1">
    <citation type="submission" date="2019-08" db="EMBL/GenBank/DDBJ databases">
        <authorList>
            <person name="Ye J."/>
        </authorList>
    </citation>
    <scope>NUCLEOTIDE SEQUENCE [LARGE SCALE GENOMIC DNA]</scope>
    <source>
        <strain evidence="7 8">TK008</strain>
    </source>
</reference>
<dbReference type="InterPro" id="IPR001736">
    <property type="entry name" value="PLipase_D/transphosphatidylase"/>
</dbReference>
<dbReference type="GO" id="GO:0030572">
    <property type="term" value="F:phosphatidyltransferase activity"/>
    <property type="evidence" value="ECO:0007669"/>
    <property type="project" value="UniProtKB-ARBA"/>
</dbReference>
<dbReference type="Pfam" id="PF13091">
    <property type="entry name" value="PLDc_2"/>
    <property type="match status" value="2"/>
</dbReference>
<dbReference type="PANTHER" id="PTHR21248">
    <property type="entry name" value="CARDIOLIPIN SYNTHASE"/>
    <property type="match status" value="1"/>
</dbReference>
<dbReference type="OrthoDB" id="9814092at2"/>
<evidence type="ECO:0000256" key="3">
    <source>
        <dbReference type="ARBA" id="ARBA00018392"/>
    </source>
</evidence>
<dbReference type="GO" id="GO:0032049">
    <property type="term" value="P:cardiolipin biosynthetic process"/>
    <property type="evidence" value="ECO:0007669"/>
    <property type="project" value="UniProtKB-ARBA"/>
</dbReference>
<evidence type="ECO:0000313" key="7">
    <source>
        <dbReference type="EMBL" id="TXB69693.1"/>
    </source>
</evidence>
<dbReference type="PANTHER" id="PTHR21248:SF12">
    <property type="entry name" value="CARDIOLIPIN SYNTHASE C"/>
    <property type="match status" value="1"/>
</dbReference>
<dbReference type="AlphaFoldDB" id="A0A5C6S5I1"/>
<protein>
    <recommendedName>
        <fullName evidence="3">Phospholipase D</fullName>
    </recommendedName>
    <alternativeName>
        <fullName evidence="5">Choline phosphatase</fullName>
    </alternativeName>
</protein>
<keyword evidence="4" id="KW-0964">Secreted</keyword>
<proteinExistence type="predicted"/>
<sequence length="514" mass="55915">MRWLKMVLFTILVLAVLWLLGRLFFAVPPTGGRPAEAAIPFDPNTRLGPEAVAAQSEHPGQSGVNPLPDGRTAFLSRVALANGAERSIDVMYYIWHEDETGLLLMDALKQAAQRGVRVRLLLDDNGIAGMDGMLAALNAQKNFSIRLFNPSTVRSPKLLGYVLYPLRMNRRMHNKAFIVDGAAAIVGGRNIGNEYFEVGDVPAYLDLDVLGVGTVVTDTAKIFDEYWNSAPVLELQKVIPGGGDLAAFDAAVARARQSEVGATLADTAQTVAARMSRGEGPPLIWTDVKVVADDPDKGVGQVDRSQLMIVRLGEILGDVTQRLDLISAYFVPGKFGTQQFSDLARKGVEVNILTNSWLATDVPMVHAGYVKYRRELLEAGVNLYELKTVDGGAQPHEAMGPFGSSGASLHAKTFAADDARLFIGSFNFDPRSAALNCEMGFLIESADLARRGAALMNDDLTRRSYRTVLRDGKMLWEDPQPDGTATVIEHEPGLGIGNRVLVYVLNLLPIEWLL</sequence>
<name>A0A5C6S5I1_9RHOB</name>
<dbReference type="SUPFAM" id="SSF56024">
    <property type="entry name" value="Phospholipase D/nuclease"/>
    <property type="match status" value="2"/>
</dbReference>
<dbReference type="Proteomes" id="UP000321562">
    <property type="component" value="Unassembled WGS sequence"/>
</dbReference>
<evidence type="ECO:0000256" key="2">
    <source>
        <dbReference type="ARBA" id="ARBA00004613"/>
    </source>
</evidence>